<feature type="transmembrane region" description="Helical" evidence="6">
    <location>
        <begin position="339"/>
        <end position="356"/>
    </location>
</feature>
<evidence type="ECO:0000256" key="4">
    <source>
        <dbReference type="ARBA" id="ARBA00022989"/>
    </source>
</evidence>
<dbReference type="AlphaFoldDB" id="A0A9W6B5Z8"/>
<dbReference type="InterPro" id="IPR050833">
    <property type="entry name" value="Poly_Biosynth_Transport"/>
</dbReference>
<dbReference type="EMBL" id="BRVP01000002">
    <property type="protein sequence ID" value="GLB51328.1"/>
    <property type="molecule type" value="Genomic_DNA"/>
</dbReference>
<keyword evidence="2" id="KW-1003">Cell membrane</keyword>
<gene>
    <name evidence="7" type="ORF">NBRC110019_03670</name>
</gene>
<evidence type="ECO:0000256" key="5">
    <source>
        <dbReference type="ARBA" id="ARBA00023136"/>
    </source>
</evidence>
<keyword evidence="8" id="KW-1185">Reference proteome</keyword>
<comment type="caution">
    <text evidence="7">The sequence shown here is derived from an EMBL/GenBank/DDBJ whole genome shotgun (WGS) entry which is preliminary data.</text>
</comment>
<keyword evidence="4 6" id="KW-1133">Transmembrane helix</keyword>
<evidence type="ECO:0008006" key="9">
    <source>
        <dbReference type="Google" id="ProtNLM"/>
    </source>
</evidence>
<keyword evidence="5 6" id="KW-0472">Membrane</keyword>
<dbReference type="PANTHER" id="PTHR30250">
    <property type="entry name" value="PST FAMILY PREDICTED COLANIC ACID TRANSPORTER"/>
    <property type="match status" value="1"/>
</dbReference>
<sequence length="448" mass="50528">MLNKLVKIKREKNFASLFANISVAALGLLSFMLLARQLDKNFFGEWILFLTLASFVDLLRFGMTNTSTVRLLSGASSERVKTLLGSSYKINLVLIAIIAIVCYSTYGILHIFSVENTNGYGLFLIWYPILGLFNMSWNNACSLFQAQQNFKRMMYVKLSNIGIFTVFLAFNYFFFNLGSNYIIGMFLSTNLLSSIWCISKKWDGLRYLRHQDKETVSELVHFGKYSMGTLIGSSLLKSADTFIIGLSPVMGASAIAMYAIPLKLTDMLGIPLRSLTMTAYPKMSKKVLQGDMDGARKTFYAYSGAITLIFIPIAIVCFMMAKFLIIFLGGKGYADQIDQLIVVFRIFTVYTVLLPVDRFCGVLLDSINKPKLNMIKVIVMTIANVVVNFIAVFAFNSLELVAIGTVLFTLIGISMGFYYLKHEMQIKFRYILPESIQFFKNIKSHFAN</sequence>
<comment type="subcellular location">
    <subcellularLocation>
        <location evidence="1">Cell membrane</location>
        <topology evidence="1">Multi-pass membrane protein</topology>
    </subcellularLocation>
</comment>
<reference evidence="7" key="1">
    <citation type="submission" date="2022-07" db="EMBL/GenBank/DDBJ databases">
        <title>Taxonomy of Novel Oxalotrophic and Methylotrophic Bacteria.</title>
        <authorList>
            <person name="Sahin N."/>
            <person name="Tani A."/>
        </authorList>
    </citation>
    <scope>NUCLEOTIDE SEQUENCE</scope>
    <source>
        <strain evidence="7">AM327</strain>
    </source>
</reference>
<feature type="transmembrane region" description="Helical" evidence="6">
    <location>
        <begin position="90"/>
        <end position="113"/>
    </location>
</feature>
<feature type="transmembrane region" description="Helical" evidence="6">
    <location>
        <begin position="401"/>
        <end position="420"/>
    </location>
</feature>
<feature type="transmembrane region" description="Helical" evidence="6">
    <location>
        <begin position="242"/>
        <end position="260"/>
    </location>
</feature>
<dbReference type="Pfam" id="PF13440">
    <property type="entry name" value="Polysacc_synt_3"/>
    <property type="match status" value="1"/>
</dbReference>
<feature type="transmembrane region" description="Helical" evidence="6">
    <location>
        <begin position="14"/>
        <end position="34"/>
    </location>
</feature>
<dbReference type="Proteomes" id="UP001143545">
    <property type="component" value="Unassembled WGS sequence"/>
</dbReference>
<dbReference type="RefSeq" id="WP_281751757.1">
    <property type="nucleotide sequence ID" value="NZ_BRVP01000002.1"/>
</dbReference>
<feature type="transmembrane region" description="Helical" evidence="6">
    <location>
        <begin position="158"/>
        <end position="175"/>
    </location>
</feature>
<protein>
    <recommendedName>
        <fullName evidence="9">Membrane protein involved in the export of O-antigen and teichoic acid</fullName>
    </recommendedName>
</protein>
<evidence type="ECO:0000313" key="7">
    <source>
        <dbReference type="EMBL" id="GLB51328.1"/>
    </source>
</evidence>
<feature type="transmembrane region" description="Helical" evidence="6">
    <location>
        <begin position="46"/>
        <end position="69"/>
    </location>
</feature>
<name>A0A9W6B5Z8_9FLAO</name>
<evidence type="ECO:0000256" key="1">
    <source>
        <dbReference type="ARBA" id="ARBA00004651"/>
    </source>
</evidence>
<evidence type="ECO:0000256" key="6">
    <source>
        <dbReference type="SAM" id="Phobius"/>
    </source>
</evidence>
<accession>A0A9W6B5Z8</accession>
<feature type="transmembrane region" description="Helical" evidence="6">
    <location>
        <begin position="119"/>
        <end position="137"/>
    </location>
</feature>
<feature type="transmembrane region" description="Helical" evidence="6">
    <location>
        <begin position="377"/>
        <end position="395"/>
    </location>
</feature>
<organism evidence="7 8">
    <name type="scientific">Neptunitalea chrysea</name>
    <dbReference type="NCBI Taxonomy" id="1647581"/>
    <lineage>
        <taxon>Bacteria</taxon>
        <taxon>Pseudomonadati</taxon>
        <taxon>Bacteroidota</taxon>
        <taxon>Flavobacteriia</taxon>
        <taxon>Flavobacteriales</taxon>
        <taxon>Flavobacteriaceae</taxon>
        <taxon>Neptunitalea</taxon>
    </lineage>
</organism>
<evidence type="ECO:0000256" key="3">
    <source>
        <dbReference type="ARBA" id="ARBA00022692"/>
    </source>
</evidence>
<proteinExistence type="predicted"/>
<feature type="transmembrane region" description="Helical" evidence="6">
    <location>
        <begin position="299"/>
        <end position="327"/>
    </location>
</feature>
<keyword evidence="3 6" id="KW-0812">Transmembrane</keyword>
<dbReference type="GO" id="GO:0005886">
    <property type="term" value="C:plasma membrane"/>
    <property type="evidence" value="ECO:0007669"/>
    <property type="project" value="UniProtKB-SubCell"/>
</dbReference>
<evidence type="ECO:0000256" key="2">
    <source>
        <dbReference type="ARBA" id="ARBA00022475"/>
    </source>
</evidence>
<evidence type="ECO:0000313" key="8">
    <source>
        <dbReference type="Proteomes" id="UP001143545"/>
    </source>
</evidence>
<dbReference type="PANTHER" id="PTHR30250:SF11">
    <property type="entry name" value="O-ANTIGEN TRANSPORTER-RELATED"/>
    <property type="match status" value="1"/>
</dbReference>